<sequence>MRLKDQQIIKQIIEKIRCTNDSLTVTTSQVQEAVNLCNFPQWLKTILLWIAAITLRKRGMFSFLKAYIVICSTYIITRPSIWEAVINSFFTSNVKVRNILLTIVQIFDGAVDKMIFGTLTVVVIIVVTYHFIIKYQENKVHNELKTLIDEITFKPEKKWFDKKCNIAISTLGNRYSSEINYKNPHLSTVYKALVTPDKWILSFRKSLQTFIKESKHLYDKLPSPIKEQNVCIHNNISDIIDIYNNKQYNKFAILFNNIRSIFQQFRTISNRNRDEFPNYKISSLEESFRNIESNASIYKFFSKPVLYVKGDAGSGKSHFLADIVNTRMEHHLKSLFALGLQFNQIEDIRDRLMNIWCVKGSWDDFLDKLNKIGEIEKHRILIIIDGINEGLGNHLWPNVLAGIEADILQYPNLGLIISARTFSNTNMLDEISKDKATITMEGFQGMEDEAIKYMTGKFGVTFPQISNFRKEFANPLFLKLYCQAYSSSTATMPKSFLDVIKHYLGKVNEKLASKYNYQAALYNYTQQVANVLTELYALQKTTKMVKFHKLDDVLKEVKNILPNNIVHSYLQELVSDGVLISYIDKQGEILIDFNFDLVGDYMYAAALIDKQWKEYIGRIFDNGIYEATCVLLPLMKGIEITNYHISNISYEHRLQLFIDTLKQRFSISLDAIIEIEKIKNIDLDLFYEILPVLATHSECHSIIGMVNNELKGMSMVERDQKWSMHFTINHHNPSRTELVKFSKWAASISRKSASIMPDIVAKQAACILMWSFSSPYRLLRDVATKATINLLQDKPNVLIDLVDFFDDVNDPYIQQRLYAVVHGCVYRGKCCESVELGKKVFEAVFNTPIVRPDILLRDYARCAIDFINQCTPIDGINIKKIEPPYGVNFNFNQCPKRETVESKYHLDETMGFDKKTVFTQNKILSSMETEYSNGVCGYGDFGRYTFEAYLRSWEDCEGYSASLLRNYALDIIFEKYKFNANVYKQHDYIINKLYRGNRPVMERFGKKFQWIALYEILGLLQDNYKMELWESNNKNVQCNGTWDPNVRDIDTTNTFFNYYNEDNLIPKYEPLEWTHVNNIPFKVKHKEKWLTSNEGMSKELVSKSIIVKDDKGEEWIVLYGYNTITSESSTLTIDEDEIGLWEFIQAYTVHRKNRNNVAKLIHKKGTQSRDMPEYRNDIYCLFYKDYYRSASYREYAKRTMMDDWKEFNSPKTLYQIGYRPYSFEGEMSAYRLNKLLYSILNLKDGEKEGEYIDINGKVVAFDPSVKFESGSQLLVRKKELLIALKQHKLSLVWPLLFEKQIGTTVIGCQFGGSAWITDNGKIKVKMRLYDESRFKSNKDTCCKVLKNYAKFILSTVRHCPKLY</sequence>
<keyword evidence="3" id="KW-1185">Reference proteome</keyword>
<name>A0ABS5X611_BACUN</name>
<evidence type="ECO:0008006" key="4">
    <source>
        <dbReference type="Google" id="ProtNLM"/>
    </source>
</evidence>
<reference evidence="2 3" key="1">
    <citation type="submission" date="2020-12" db="EMBL/GenBank/DDBJ databases">
        <title>Microorganisms.</title>
        <authorList>
            <person name="Matos J."/>
            <person name="Faleiro L."/>
            <person name="Duarte I."/>
        </authorList>
    </citation>
    <scope>NUCLEOTIDE SEQUENCE [LARGE SCALE GENOMIC DNA]</scope>
    <source>
        <strain evidence="2 3">PtFD3Pch2</strain>
    </source>
</reference>
<comment type="caution">
    <text evidence="2">The sequence shown here is derived from an EMBL/GenBank/DDBJ whole genome shotgun (WGS) entry which is preliminary data.</text>
</comment>
<dbReference type="Gene3D" id="3.40.50.300">
    <property type="entry name" value="P-loop containing nucleotide triphosphate hydrolases"/>
    <property type="match status" value="1"/>
</dbReference>
<protein>
    <recommendedName>
        <fullName evidence="4">NACHT domain-containing protein</fullName>
    </recommendedName>
</protein>
<evidence type="ECO:0000256" key="1">
    <source>
        <dbReference type="SAM" id="Phobius"/>
    </source>
</evidence>
<accession>A0ABS5X611</accession>
<proteinExistence type="predicted"/>
<keyword evidence="1" id="KW-0472">Membrane</keyword>
<keyword evidence="1" id="KW-1133">Transmembrane helix</keyword>
<keyword evidence="1" id="KW-0812">Transmembrane</keyword>
<evidence type="ECO:0000313" key="3">
    <source>
        <dbReference type="Proteomes" id="UP001196342"/>
    </source>
</evidence>
<gene>
    <name evidence="2" type="ORF">JQN06_12445</name>
</gene>
<organism evidence="2 3">
    <name type="scientific">Bacteroides uniformis</name>
    <dbReference type="NCBI Taxonomy" id="820"/>
    <lineage>
        <taxon>Bacteria</taxon>
        <taxon>Pseudomonadati</taxon>
        <taxon>Bacteroidota</taxon>
        <taxon>Bacteroidia</taxon>
        <taxon>Bacteroidales</taxon>
        <taxon>Bacteroidaceae</taxon>
        <taxon>Bacteroides</taxon>
    </lineage>
</organism>
<dbReference type="Proteomes" id="UP001196342">
    <property type="component" value="Unassembled WGS sequence"/>
</dbReference>
<evidence type="ECO:0000313" key="2">
    <source>
        <dbReference type="EMBL" id="MBT8726958.1"/>
    </source>
</evidence>
<dbReference type="InterPro" id="IPR027417">
    <property type="entry name" value="P-loop_NTPase"/>
</dbReference>
<dbReference type="EMBL" id="JAFBJK010000003">
    <property type="protein sequence ID" value="MBT8726958.1"/>
    <property type="molecule type" value="Genomic_DNA"/>
</dbReference>
<feature type="transmembrane region" description="Helical" evidence="1">
    <location>
        <begin position="114"/>
        <end position="132"/>
    </location>
</feature>